<evidence type="ECO:0000313" key="3">
    <source>
        <dbReference type="Proteomes" id="UP001168821"/>
    </source>
</evidence>
<dbReference type="EMBL" id="JALNTZ010000007">
    <property type="protein sequence ID" value="KAJ3646778.1"/>
    <property type="molecule type" value="Genomic_DNA"/>
</dbReference>
<feature type="signal peptide" evidence="1">
    <location>
        <begin position="1"/>
        <end position="20"/>
    </location>
</feature>
<dbReference type="Pfam" id="PF07165">
    <property type="entry name" value="DUF1397"/>
    <property type="match status" value="1"/>
</dbReference>
<evidence type="ECO:0000256" key="1">
    <source>
        <dbReference type="SAM" id="SignalP"/>
    </source>
</evidence>
<dbReference type="AlphaFoldDB" id="A0AA38M803"/>
<dbReference type="Proteomes" id="UP001168821">
    <property type="component" value="Unassembled WGS sequence"/>
</dbReference>
<accession>A0AA38M803</accession>
<organism evidence="2 3">
    <name type="scientific">Zophobas morio</name>
    <dbReference type="NCBI Taxonomy" id="2755281"/>
    <lineage>
        <taxon>Eukaryota</taxon>
        <taxon>Metazoa</taxon>
        <taxon>Ecdysozoa</taxon>
        <taxon>Arthropoda</taxon>
        <taxon>Hexapoda</taxon>
        <taxon>Insecta</taxon>
        <taxon>Pterygota</taxon>
        <taxon>Neoptera</taxon>
        <taxon>Endopterygota</taxon>
        <taxon>Coleoptera</taxon>
        <taxon>Polyphaga</taxon>
        <taxon>Cucujiformia</taxon>
        <taxon>Tenebrionidae</taxon>
        <taxon>Zophobas</taxon>
    </lineage>
</organism>
<protein>
    <recommendedName>
        <fullName evidence="4">27 kDa hemolymph protein</fullName>
    </recommendedName>
</protein>
<proteinExistence type="predicted"/>
<evidence type="ECO:0008006" key="4">
    <source>
        <dbReference type="Google" id="ProtNLM"/>
    </source>
</evidence>
<keyword evidence="1" id="KW-0732">Signal</keyword>
<comment type="caution">
    <text evidence="2">The sequence shown here is derived from an EMBL/GenBank/DDBJ whole genome shotgun (WGS) entry which is preliminary data.</text>
</comment>
<keyword evidence="3" id="KW-1185">Reference proteome</keyword>
<feature type="chain" id="PRO_5041404054" description="27 kDa hemolymph protein" evidence="1">
    <location>
        <begin position="21"/>
        <end position="224"/>
    </location>
</feature>
<name>A0AA38M803_9CUCU</name>
<sequence length="224" mass="24691">MNKYIFVAFALVVVIDSVRSDFSEDIIDNVKSKQVKKLLAENKHYIKAGLGKLEQQCPGVTQKLKAGIKAYQQCDDKSDDSLTICQTIETSNLNCTKQLIRVFDDCLPPMARALPTMALKALVSVAGFLCKQTGESIFELANPCFWEPPEQSDQVCEEKVNQFVGKYAQSEHGPTKAETCAVANSYMECIRDGLGGGCKNQKTKDVVYGLFEALMSPCRNLSAV</sequence>
<gene>
    <name evidence="2" type="ORF">Zmor_024350</name>
</gene>
<evidence type="ECO:0000313" key="2">
    <source>
        <dbReference type="EMBL" id="KAJ3646778.1"/>
    </source>
</evidence>
<reference evidence="2" key="1">
    <citation type="journal article" date="2023" name="G3 (Bethesda)">
        <title>Whole genome assemblies of Zophobas morio and Tenebrio molitor.</title>
        <authorList>
            <person name="Kaur S."/>
            <person name="Stinson S.A."/>
            <person name="diCenzo G.C."/>
        </authorList>
    </citation>
    <scope>NUCLEOTIDE SEQUENCE</scope>
    <source>
        <strain evidence="2">QUZm001</strain>
    </source>
</reference>
<dbReference type="InterPro" id="IPR009832">
    <property type="entry name" value="DUF1397"/>
</dbReference>